<reference evidence="8 9" key="1">
    <citation type="submission" date="2020-08" db="EMBL/GenBank/DDBJ databases">
        <title>Genome sequence of Sphingomonas sediminicola KACC 15039T.</title>
        <authorList>
            <person name="Hyun D.-W."/>
            <person name="Bae J.-W."/>
        </authorList>
    </citation>
    <scope>NUCLEOTIDE SEQUENCE [LARGE SCALE GENOMIC DNA]</scope>
    <source>
        <strain evidence="8 9">KACC 15039</strain>
    </source>
</reference>
<feature type="domain" description="SAM-dependent MTase RsmB/NOP-type" evidence="7">
    <location>
        <begin position="142"/>
        <end position="418"/>
    </location>
</feature>
<evidence type="ECO:0000256" key="1">
    <source>
        <dbReference type="ARBA" id="ARBA00007494"/>
    </source>
</evidence>
<accession>A0ABX6T6G9</accession>
<dbReference type="GO" id="GO:0032259">
    <property type="term" value="P:methylation"/>
    <property type="evidence" value="ECO:0007669"/>
    <property type="project" value="UniProtKB-KW"/>
</dbReference>
<dbReference type="InterPro" id="IPR023267">
    <property type="entry name" value="RCMT"/>
</dbReference>
<dbReference type="InterPro" id="IPR049560">
    <property type="entry name" value="MeTrfase_RsmB-F_NOP2_cat"/>
</dbReference>
<dbReference type="GO" id="GO:0008168">
    <property type="term" value="F:methyltransferase activity"/>
    <property type="evidence" value="ECO:0007669"/>
    <property type="project" value="UniProtKB-KW"/>
</dbReference>
<feature type="binding site" evidence="6">
    <location>
        <begin position="235"/>
        <end position="241"/>
    </location>
    <ligand>
        <name>S-adenosyl-L-methionine</name>
        <dbReference type="ChEBI" id="CHEBI:59789"/>
    </ligand>
</feature>
<dbReference type="SUPFAM" id="SSF48013">
    <property type="entry name" value="NusB-like"/>
    <property type="match status" value="1"/>
</dbReference>
<keyword evidence="3 6" id="KW-0808">Transferase</keyword>
<evidence type="ECO:0000256" key="6">
    <source>
        <dbReference type="PROSITE-ProRule" id="PRU01023"/>
    </source>
</evidence>
<dbReference type="RefSeq" id="WP_187708410.1">
    <property type="nucleotide sequence ID" value="NZ_CP060782.1"/>
</dbReference>
<dbReference type="PRINTS" id="PR02008">
    <property type="entry name" value="RCMTFAMILY"/>
</dbReference>
<keyword evidence="5 6" id="KW-0694">RNA-binding</keyword>
<evidence type="ECO:0000256" key="4">
    <source>
        <dbReference type="ARBA" id="ARBA00022691"/>
    </source>
</evidence>
<keyword evidence="2 6" id="KW-0489">Methyltransferase</keyword>
<feature type="active site" description="Nucleophile" evidence="6">
    <location>
        <position position="351"/>
    </location>
</feature>
<dbReference type="InterPro" id="IPR035926">
    <property type="entry name" value="NusB-like_sf"/>
</dbReference>
<dbReference type="Proteomes" id="UP000516105">
    <property type="component" value="Chromosome"/>
</dbReference>
<dbReference type="InterPro" id="IPR029063">
    <property type="entry name" value="SAM-dependent_MTases_sf"/>
</dbReference>
<name>A0ABX6T6G9_9SPHN</name>
<dbReference type="PANTHER" id="PTHR22807:SF61">
    <property type="entry name" value="NOL1_NOP2_SUN FAMILY PROTEIN _ ANTITERMINATION NUSB DOMAIN-CONTAINING PROTEIN"/>
    <property type="match status" value="1"/>
</dbReference>
<dbReference type="CDD" id="cd02440">
    <property type="entry name" value="AdoMet_MTases"/>
    <property type="match status" value="1"/>
</dbReference>
<evidence type="ECO:0000256" key="2">
    <source>
        <dbReference type="ARBA" id="ARBA00022603"/>
    </source>
</evidence>
<sequence>MPSVEGLPARRAALQMLDAVLRRGQTLDAAAQAARSLKPADQGLAVAIAGEALRHLPDLDALIDSATRQRLPDDSKARMVLRIALAQKVGLGTPEHALVATALPLVDGGPRRLVHGVLGTLLRRGVPPMEAPRLPDAVELRWREAWGDDVVASARRQITKRPALDLSFVDDAEAKAFAEPVDGKSLASRHVRLKDAGSVTELPGFGGGRWWVQDLAASLPARLIPKDARDVLDLCAAPGGKTMQVAAAGHLVTAVDQSETRLKRLRENLDRTGLDATLVAADALKWKSDRQFDAILLDAPCSATGTFRRHPEVLYRARAGIIRDSAELQRSLLDRAATWLKPRGSLVYAVCSLEPGEGENVVSGFLSAHPDFEISPPRPGEFPDFVTSSERGWSRILPGLLESDGGLDGFFVARLVRMAT</sequence>
<dbReference type="InterPro" id="IPR006027">
    <property type="entry name" value="NusB_RsmB_TIM44"/>
</dbReference>
<protein>
    <submittedName>
        <fullName evidence="8">Methyltransferase domain-containing protein</fullName>
    </submittedName>
</protein>
<dbReference type="Gene3D" id="1.10.940.10">
    <property type="entry name" value="NusB-like"/>
    <property type="match status" value="1"/>
</dbReference>
<dbReference type="Pfam" id="PF01029">
    <property type="entry name" value="NusB"/>
    <property type="match status" value="1"/>
</dbReference>
<feature type="binding site" evidence="6">
    <location>
        <position position="256"/>
    </location>
    <ligand>
        <name>S-adenosyl-L-methionine</name>
        <dbReference type="ChEBI" id="CHEBI:59789"/>
    </ligand>
</feature>
<dbReference type="InterPro" id="IPR018314">
    <property type="entry name" value="RsmB/NOL1/NOP2-like_CS"/>
</dbReference>
<evidence type="ECO:0000313" key="9">
    <source>
        <dbReference type="Proteomes" id="UP000516105"/>
    </source>
</evidence>
<dbReference type="EMBL" id="CP060782">
    <property type="protein sequence ID" value="QNP45454.1"/>
    <property type="molecule type" value="Genomic_DNA"/>
</dbReference>
<gene>
    <name evidence="8" type="ORF">H9L14_12875</name>
</gene>
<dbReference type="PANTHER" id="PTHR22807">
    <property type="entry name" value="NOP2 YEAST -RELATED NOL1/NOP2/FMU SUN DOMAIN-CONTAINING"/>
    <property type="match status" value="1"/>
</dbReference>
<keyword evidence="4 6" id="KW-0949">S-adenosyl-L-methionine</keyword>
<evidence type="ECO:0000256" key="5">
    <source>
        <dbReference type="ARBA" id="ARBA00022884"/>
    </source>
</evidence>
<proteinExistence type="inferred from homology"/>
<dbReference type="PROSITE" id="PS01153">
    <property type="entry name" value="NOL1_NOP2_SUN"/>
    <property type="match status" value="1"/>
</dbReference>
<evidence type="ECO:0000313" key="8">
    <source>
        <dbReference type="EMBL" id="QNP45454.1"/>
    </source>
</evidence>
<evidence type="ECO:0000259" key="7">
    <source>
        <dbReference type="PROSITE" id="PS51686"/>
    </source>
</evidence>
<feature type="binding site" evidence="6">
    <location>
        <position position="298"/>
    </location>
    <ligand>
        <name>S-adenosyl-L-methionine</name>
        <dbReference type="ChEBI" id="CHEBI:59789"/>
    </ligand>
</feature>
<dbReference type="InterPro" id="IPR001678">
    <property type="entry name" value="MeTrfase_RsmB-F_NOP2_dom"/>
</dbReference>
<dbReference type="PROSITE" id="PS51686">
    <property type="entry name" value="SAM_MT_RSMB_NOP"/>
    <property type="match status" value="1"/>
</dbReference>
<feature type="binding site" evidence="6">
    <location>
        <position position="282"/>
    </location>
    <ligand>
        <name>S-adenosyl-L-methionine</name>
        <dbReference type="ChEBI" id="CHEBI:59789"/>
    </ligand>
</feature>
<evidence type="ECO:0000256" key="3">
    <source>
        <dbReference type="ARBA" id="ARBA00022679"/>
    </source>
</evidence>
<dbReference type="Gene3D" id="3.40.50.150">
    <property type="entry name" value="Vaccinia Virus protein VP39"/>
    <property type="match status" value="1"/>
</dbReference>
<organism evidence="8 9">
    <name type="scientific">Sphingomonas sediminicola</name>
    <dbReference type="NCBI Taxonomy" id="386874"/>
    <lineage>
        <taxon>Bacteria</taxon>
        <taxon>Pseudomonadati</taxon>
        <taxon>Pseudomonadota</taxon>
        <taxon>Alphaproteobacteria</taxon>
        <taxon>Sphingomonadales</taxon>
        <taxon>Sphingomonadaceae</taxon>
        <taxon>Sphingomonas</taxon>
    </lineage>
</organism>
<dbReference type="Pfam" id="PF01189">
    <property type="entry name" value="Methyltr_RsmB-F"/>
    <property type="match status" value="1"/>
</dbReference>
<keyword evidence="9" id="KW-1185">Reference proteome</keyword>
<comment type="similarity">
    <text evidence="1 6">Belongs to the class I-like SAM-binding methyltransferase superfamily. RsmB/NOP family.</text>
</comment>
<dbReference type="SUPFAM" id="SSF53335">
    <property type="entry name" value="S-adenosyl-L-methionine-dependent methyltransferases"/>
    <property type="match status" value="1"/>
</dbReference>